<evidence type="ECO:0000256" key="3">
    <source>
        <dbReference type="ARBA" id="ARBA00022553"/>
    </source>
</evidence>
<name>A3IMN5_9CHRO</name>
<keyword evidence="3" id="KW-0597">Phosphoprotein</keyword>
<evidence type="ECO:0000256" key="4">
    <source>
        <dbReference type="ARBA" id="ARBA00022679"/>
    </source>
</evidence>
<keyword evidence="6" id="KW-0902">Two-component regulatory system</keyword>
<dbReference type="eggNOG" id="COG2205">
    <property type="taxonomic scope" value="Bacteria"/>
</dbReference>
<proteinExistence type="predicted"/>
<dbReference type="PANTHER" id="PTHR45453">
    <property type="entry name" value="PHOSPHATE REGULON SENSOR PROTEIN PHOR"/>
    <property type="match status" value="1"/>
</dbReference>
<dbReference type="PROSITE" id="PS50109">
    <property type="entry name" value="HIS_KIN"/>
    <property type="match status" value="1"/>
</dbReference>
<dbReference type="CDD" id="cd00082">
    <property type="entry name" value="HisKA"/>
    <property type="match status" value="1"/>
</dbReference>
<evidence type="ECO:0000256" key="5">
    <source>
        <dbReference type="ARBA" id="ARBA00022777"/>
    </source>
</evidence>
<dbReference type="InterPro" id="IPR019278">
    <property type="entry name" value="DICT_dom"/>
</dbReference>
<dbReference type="InterPro" id="IPR036890">
    <property type="entry name" value="HATPase_C_sf"/>
</dbReference>
<dbReference type="Proteomes" id="UP000003781">
    <property type="component" value="Unassembled WGS sequence"/>
</dbReference>
<gene>
    <name evidence="8" type="ORF">CY0110_24546</name>
</gene>
<dbReference type="Gene3D" id="3.30.565.10">
    <property type="entry name" value="Histidine kinase-like ATPase, C-terminal domain"/>
    <property type="match status" value="1"/>
</dbReference>
<dbReference type="RefSeq" id="WP_008274642.1">
    <property type="nucleotide sequence ID" value="NZ_AAXW01000008.1"/>
</dbReference>
<dbReference type="GO" id="GO:0000155">
    <property type="term" value="F:phosphorelay sensor kinase activity"/>
    <property type="evidence" value="ECO:0007669"/>
    <property type="project" value="InterPro"/>
</dbReference>
<dbReference type="GO" id="GO:0005886">
    <property type="term" value="C:plasma membrane"/>
    <property type="evidence" value="ECO:0007669"/>
    <property type="project" value="TreeGrafter"/>
</dbReference>
<dbReference type="GO" id="GO:0016036">
    <property type="term" value="P:cellular response to phosphate starvation"/>
    <property type="evidence" value="ECO:0007669"/>
    <property type="project" value="TreeGrafter"/>
</dbReference>
<reference evidence="8 9" key="1">
    <citation type="submission" date="2007-03" db="EMBL/GenBank/DDBJ databases">
        <authorList>
            <person name="Stal L."/>
            <person name="Ferriera S."/>
            <person name="Johnson J."/>
            <person name="Kravitz S."/>
            <person name="Beeson K."/>
            <person name="Sutton G."/>
            <person name="Rogers Y.-H."/>
            <person name="Friedman R."/>
            <person name="Frazier M."/>
            <person name="Venter J.C."/>
        </authorList>
    </citation>
    <scope>NUCLEOTIDE SEQUENCE [LARGE SCALE GENOMIC DNA]</scope>
    <source>
        <strain evidence="8 9">CCY0110</strain>
    </source>
</reference>
<evidence type="ECO:0000259" key="7">
    <source>
        <dbReference type="PROSITE" id="PS50109"/>
    </source>
</evidence>
<organism evidence="8 9">
    <name type="scientific">Crocosphaera chwakensis CCY0110</name>
    <dbReference type="NCBI Taxonomy" id="391612"/>
    <lineage>
        <taxon>Bacteria</taxon>
        <taxon>Bacillati</taxon>
        <taxon>Cyanobacteriota</taxon>
        <taxon>Cyanophyceae</taxon>
        <taxon>Oscillatoriophycideae</taxon>
        <taxon>Chroococcales</taxon>
        <taxon>Aphanothecaceae</taxon>
        <taxon>Crocosphaera</taxon>
        <taxon>Crocosphaera chwakensis</taxon>
    </lineage>
</organism>
<dbReference type="InterPro" id="IPR050351">
    <property type="entry name" value="BphY/WalK/GraS-like"/>
</dbReference>
<dbReference type="EMBL" id="AAXW01000008">
    <property type="protein sequence ID" value="EAZ92138.1"/>
    <property type="molecule type" value="Genomic_DNA"/>
</dbReference>
<dbReference type="FunFam" id="3.30.565.10:FF:000006">
    <property type="entry name" value="Sensor histidine kinase WalK"/>
    <property type="match status" value="1"/>
</dbReference>
<dbReference type="AlphaFoldDB" id="A3IMN5"/>
<dbReference type="InterPro" id="IPR003594">
    <property type="entry name" value="HATPase_dom"/>
</dbReference>
<evidence type="ECO:0000256" key="6">
    <source>
        <dbReference type="ARBA" id="ARBA00023012"/>
    </source>
</evidence>
<dbReference type="PRINTS" id="PR00344">
    <property type="entry name" value="BCTRLSENSOR"/>
</dbReference>
<keyword evidence="4" id="KW-0808">Transferase</keyword>
<dbReference type="SUPFAM" id="SSF55874">
    <property type="entry name" value="ATPase domain of HSP90 chaperone/DNA topoisomerase II/histidine kinase"/>
    <property type="match status" value="1"/>
</dbReference>
<comment type="catalytic activity">
    <reaction evidence="1">
        <text>ATP + protein L-histidine = ADP + protein N-phospho-L-histidine.</text>
        <dbReference type="EC" id="2.7.13.3"/>
    </reaction>
</comment>
<dbReference type="EC" id="2.7.13.3" evidence="2"/>
<accession>A3IMN5</accession>
<sequence>MNPPSTSELSLYQLTQSTDPNLSPLIVSASTFREWVDTVIQFLIDEEIQATVWAKLPPNSRWWTTLDSYYQEGLSQQIYRCTISRTGGTAPGRHSASGASPSQDNFTPIVLETNTQLRREHFCLILSPKLCSLILAQEQIPAEEDPPSGLLEPTVLKVVYSFNPAIIRKVLSGLKHLITITDTTPVEVLSDSVLSFPLPTTVEATLVTKLWCRLLRHSLSVNPNNLSETARPVAQQSLTLGEEFLKPLTTELSTPLTNMKTALRLLESKQHKRDIRQRYIDLLKRECDRQNTLLIGLQDLLQLNQSLGDAEPTVHLGEVVPGIVSTYQAIAEEKGITLGYTIPPGFPPVACPNVWLRRILQNIIHNSLKFTSEGGRISVQAALKSEGVEISVSDTGMGIEQSDLPKLFDSFYRGRNTLNRNLEGVGLGLTIAHHLIEKCGGKINIVSQVGKGTIVRVVFQESSD</sequence>
<dbReference type="InterPro" id="IPR036097">
    <property type="entry name" value="HisK_dim/P_sf"/>
</dbReference>
<dbReference type="OrthoDB" id="476434at2"/>
<dbReference type="InterPro" id="IPR005467">
    <property type="entry name" value="His_kinase_dom"/>
</dbReference>
<dbReference type="Gene3D" id="1.10.287.130">
    <property type="match status" value="1"/>
</dbReference>
<protein>
    <recommendedName>
        <fullName evidence="2">histidine kinase</fullName>
        <ecNumber evidence="2">2.7.13.3</ecNumber>
    </recommendedName>
</protein>
<dbReference type="Pfam" id="PF10069">
    <property type="entry name" value="DICT"/>
    <property type="match status" value="1"/>
</dbReference>
<dbReference type="Pfam" id="PF02518">
    <property type="entry name" value="HATPase_c"/>
    <property type="match status" value="1"/>
</dbReference>
<keyword evidence="9" id="KW-1185">Reference proteome</keyword>
<dbReference type="InterPro" id="IPR004358">
    <property type="entry name" value="Sig_transdc_His_kin-like_C"/>
</dbReference>
<dbReference type="SMART" id="SM00387">
    <property type="entry name" value="HATPase_c"/>
    <property type="match status" value="1"/>
</dbReference>
<dbReference type="PANTHER" id="PTHR45453:SF1">
    <property type="entry name" value="PHOSPHATE REGULON SENSOR PROTEIN PHOR"/>
    <property type="match status" value="1"/>
</dbReference>
<dbReference type="SUPFAM" id="SSF47384">
    <property type="entry name" value="Homodimeric domain of signal transducing histidine kinase"/>
    <property type="match status" value="1"/>
</dbReference>
<feature type="domain" description="Histidine kinase" evidence="7">
    <location>
        <begin position="247"/>
        <end position="463"/>
    </location>
</feature>
<evidence type="ECO:0000313" key="9">
    <source>
        <dbReference type="Proteomes" id="UP000003781"/>
    </source>
</evidence>
<evidence type="ECO:0000256" key="1">
    <source>
        <dbReference type="ARBA" id="ARBA00000085"/>
    </source>
</evidence>
<comment type="caution">
    <text evidence="8">The sequence shown here is derived from an EMBL/GenBank/DDBJ whole genome shotgun (WGS) entry which is preliminary data.</text>
</comment>
<evidence type="ECO:0000256" key="2">
    <source>
        <dbReference type="ARBA" id="ARBA00012438"/>
    </source>
</evidence>
<dbReference type="InterPro" id="IPR003661">
    <property type="entry name" value="HisK_dim/P_dom"/>
</dbReference>
<evidence type="ECO:0000313" key="8">
    <source>
        <dbReference type="EMBL" id="EAZ92138.1"/>
    </source>
</evidence>
<dbReference type="GO" id="GO:0004721">
    <property type="term" value="F:phosphoprotein phosphatase activity"/>
    <property type="evidence" value="ECO:0007669"/>
    <property type="project" value="TreeGrafter"/>
</dbReference>
<keyword evidence="5 8" id="KW-0418">Kinase</keyword>